<sequence>MILKACVLKPTHSELYPISLTVLFLLLSLFICSISGSSPSASPPAPSLNATICAVCESFTEPTCSDDKALITGNNFTMECELPEIWCFKSEGNITTKDHNGHSISMKKVERGCTKERNNEECVRIKQKDNSDFKVCYCRNATCNIDFDISSLTPINPNGGEWTGNNLWNIWWLILSALIAHSI</sequence>
<dbReference type="EMBL" id="LJIJ01000271">
    <property type="protein sequence ID" value="ODM99553.1"/>
    <property type="molecule type" value="Genomic_DNA"/>
</dbReference>
<dbReference type="AlphaFoldDB" id="A0A1D2N2P1"/>
<proteinExistence type="predicted"/>
<evidence type="ECO:0008006" key="4">
    <source>
        <dbReference type="Google" id="ProtNLM"/>
    </source>
</evidence>
<evidence type="ECO:0000313" key="3">
    <source>
        <dbReference type="Proteomes" id="UP000094527"/>
    </source>
</evidence>
<name>A0A1D2N2P1_ORCCI</name>
<feature type="chain" id="PRO_5008904936" description="Protein sleepless" evidence="1">
    <location>
        <begin position="37"/>
        <end position="183"/>
    </location>
</feature>
<keyword evidence="3" id="KW-1185">Reference proteome</keyword>
<feature type="signal peptide" evidence="1">
    <location>
        <begin position="1"/>
        <end position="36"/>
    </location>
</feature>
<organism evidence="2 3">
    <name type="scientific">Orchesella cincta</name>
    <name type="common">Springtail</name>
    <name type="synonym">Podura cincta</name>
    <dbReference type="NCBI Taxonomy" id="48709"/>
    <lineage>
        <taxon>Eukaryota</taxon>
        <taxon>Metazoa</taxon>
        <taxon>Ecdysozoa</taxon>
        <taxon>Arthropoda</taxon>
        <taxon>Hexapoda</taxon>
        <taxon>Collembola</taxon>
        <taxon>Entomobryomorpha</taxon>
        <taxon>Entomobryoidea</taxon>
        <taxon>Orchesellidae</taxon>
        <taxon>Orchesellinae</taxon>
        <taxon>Orchesella</taxon>
    </lineage>
</organism>
<dbReference type="Proteomes" id="UP000094527">
    <property type="component" value="Unassembled WGS sequence"/>
</dbReference>
<keyword evidence="1" id="KW-0732">Signal</keyword>
<reference evidence="2 3" key="1">
    <citation type="journal article" date="2016" name="Genome Biol. Evol.">
        <title>Gene Family Evolution Reflects Adaptation to Soil Environmental Stressors in the Genome of the Collembolan Orchesella cincta.</title>
        <authorList>
            <person name="Faddeeva-Vakhrusheva A."/>
            <person name="Derks M.F."/>
            <person name="Anvar S.Y."/>
            <person name="Agamennone V."/>
            <person name="Suring W."/>
            <person name="Smit S."/>
            <person name="van Straalen N.M."/>
            <person name="Roelofs D."/>
        </authorList>
    </citation>
    <scope>NUCLEOTIDE SEQUENCE [LARGE SCALE GENOMIC DNA]</scope>
    <source>
        <tissue evidence="2">Mixed pool</tissue>
    </source>
</reference>
<comment type="caution">
    <text evidence="2">The sequence shown here is derived from an EMBL/GenBank/DDBJ whole genome shotgun (WGS) entry which is preliminary data.</text>
</comment>
<evidence type="ECO:0000256" key="1">
    <source>
        <dbReference type="SAM" id="SignalP"/>
    </source>
</evidence>
<gene>
    <name evidence="2" type="ORF">Ocin01_07126</name>
</gene>
<evidence type="ECO:0000313" key="2">
    <source>
        <dbReference type="EMBL" id="ODM99553.1"/>
    </source>
</evidence>
<accession>A0A1D2N2P1</accession>
<protein>
    <recommendedName>
        <fullName evidence="4">Protein sleepless</fullName>
    </recommendedName>
</protein>